<dbReference type="InterPro" id="IPR013324">
    <property type="entry name" value="RNA_pol_sigma_r3/r4-like"/>
</dbReference>
<dbReference type="InterPro" id="IPR014284">
    <property type="entry name" value="RNA_pol_sigma-70_dom"/>
</dbReference>
<dbReference type="GO" id="GO:0003677">
    <property type="term" value="F:DNA binding"/>
    <property type="evidence" value="ECO:0007669"/>
    <property type="project" value="UniProtKB-KW"/>
</dbReference>
<dbReference type="Proteomes" id="UP000712673">
    <property type="component" value="Unassembled WGS sequence"/>
</dbReference>
<evidence type="ECO:0000256" key="1">
    <source>
        <dbReference type="ARBA" id="ARBA00023015"/>
    </source>
</evidence>
<feature type="domain" description="RNA polymerase sigma-70 region 2" evidence="6">
    <location>
        <begin position="31"/>
        <end position="71"/>
    </location>
</feature>
<evidence type="ECO:0000259" key="7">
    <source>
        <dbReference type="Pfam" id="PF04545"/>
    </source>
</evidence>
<dbReference type="InterPro" id="IPR007627">
    <property type="entry name" value="RNA_pol_sigma70_r2"/>
</dbReference>
<comment type="caution">
    <text evidence="8">The sequence shown here is derived from an EMBL/GenBank/DDBJ whole genome shotgun (WGS) entry which is preliminary data.</text>
</comment>
<evidence type="ECO:0000256" key="3">
    <source>
        <dbReference type="ARBA" id="ARBA00023125"/>
    </source>
</evidence>
<gene>
    <name evidence="8" type="ORF">FJZ47_19265</name>
</gene>
<evidence type="ECO:0000259" key="6">
    <source>
        <dbReference type="Pfam" id="PF04542"/>
    </source>
</evidence>
<dbReference type="PRINTS" id="PR00046">
    <property type="entry name" value="SIGMA70FCT"/>
</dbReference>
<proteinExistence type="predicted"/>
<dbReference type="CDD" id="cd06171">
    <property type="entry name" value="Sigma70_r4"/>
    <property type="match status" value="1"/>
</dbReference>
<organism evidence="8 9">
    <name type="scientific">Tectimicrobiota bacterium</name>
    <dbReference type="NCBI Taxonomy" id="2528274"/>
    <lineage>
        <taxon>Bacteria</taxon>
        <taxon>Pseudomonadati</taxon>
        <taxon>Nitrospinota/Tectimicrobiota group</taxon>
        <taxon>Candidatus Tectimicrobiota</taxon>
    </lineage>
</organism>
<dbReference type="Pfam" id="PF04542">
    <property type="entry name" value="Sigma70_r2"/>
    <property type="match status" value="1"/>
</dbReference>
<name>A0A938B415_UNCTE</name>
<dbReference type="InterPro" id="IPR036388">
    <property type="entry name" value="WH-like_DNA-bd_sf"/>
</dbReference>
<dbReference type="PANTHER" id="PTHR30603:SF47">
    <property type="entry name" value="RNA POLYMERASE SIGMA FACTOR SIGD, CHLOROPLASTIC"/>
    <property type="match status" value="1"/>
</dbReference>
<evidence type="ECO:0000259" key="5">
    <source>
        <dbReference type="Pfam" id="PF04539"/>
    </source>
</evidence>
<dbReference type="Pfam" id="PF04545">
    <property type="entry name" value="Sigma70_r4"/>
    <property type="match status" value="1"/>
</dbReference>
<sequence length="238" mass="26646">MLCGSWWSAICALSYKWLDAIEALDCPSPILINEGNVGLLHAAGKFDPEHGTRFITYAVWWIRQAILHALAEGGNAVRLPMKQAESLSRVRQKFEELRRATGTEPTAEDLASLLDMTPAEVEDLLRVYRPQVSLDAPVHDAGDVTRLDALRSQSLPSSEEVYFHASMVNEVHSLLHLLDPREATILRARFGFDGPPKSLAAIGREMGLSRERVRQIESRARAKLRARAKEKALNHYLN</sequence>
<keyword evidence="1" id="KW-0805">Transcription regulation</keyword>
<dbReference type="InterPro" id="IPR050239">
    <property type="entry name" value="Sigma-70_RNA_pol_init_factors"/>
</dbReference>
<keyword evidence="4" id="KW-0804">Transcription</keyword>
<evidence type="ECO:0000256" key="2">
    <source>
        <dbReference type="ARBA" id="ARBA00023082"/>
    </source>
</evidence>
<dbReference type="Pfam" id="PF04539">
    <property type="entry name" value="Sigma70_r3"/>
    <property type="match status" value="1"/>
</dbReference>
<dbReference type="InterPro" id="IPR007630">
    <property type="entry name" value="RNA_pol_sigma70_r4"/>
</dbReference>
<evidence type="ECO:0000256" key="4">
    <source>
        <dbReference type="ARBA" id="ARBA00023163"/>
    </source>
</evidence>
<dbReference type="AlphaFoldDB" id="A0A938B415"/>
<protein>
    <submittedName>
        <fullName evidence="8">Sigma-70 family RNA polymerase sigma factor</fullName>
    </submittedName>
</protein>
<feature type="domain" description="RNA polymerase sigma-70 region 4" evidence="7">
    <location>
        <begin position="175"/>
        <end position="226"/>
    </location>
</feature>
<dbReference type="InterPro" id="IPR000943">
    <property type="entry name" value="RNA_pol_sigma70"/>
</dbReference>
<dbReference type="Gene3D" id="1.10.10.10">
    <property type="entry name" value="Winged helix-like DNA-binding domain superfamily/Winged helix DNA-binding domain"/>
    <property type="match status" value="2"/>
</dbReference>
<reference evidence="8" key="1">
    <citation type="submission" date="2019-03" db="EMBL/GenBank/DDBJ databases">
        <title>Lake Tanganyika Metagenome-Assembled Genomes (MAGs).</title>
        <authorList>
            <person name="Tran P."/>
        </authorList>
    </citation>
    <scope>NUCLEOTIDE SEQUENCE</scope>
    <source>
        <strain evidence="8">K_DeepCast_65m_m2_066</strain>
    </source>
</reference>
<dbReference type="NCBIfam" id="TIGR02937">
    <property type="entry name" value="sigma70-ECF"/>
    <property type="match status" value="1"/>
</dbReference>
<dbReference type="EMBL" id="VGLS01000725">
    <property type="protein sequence ID" value="MBM3225916.1"/>
    <property type="molecule type" value="Genomic_DNA"/>
</dbReference>
<dbReference type="PANTHER" id="PTHR30603">
    <property type="entry name" value="RNA POLYMERASE SIGMA FACTOR RPO"/>
    <property type="match status" value="1"/>
</dbReference>
<feature type="domain" description="RNA polymerase sigma-70 region 3" evidence="5">
    <location>
        <begin position="85"/>
        <end position="160"/>
    </location>
</feature>
<keyword evidence="2" id="KW-0731">Sigma factor</keyword>
<dbReference type="Gene3D" id="1.10.601.10">
    <property type="entry name" value="RNA Polymerase Primary Sigma Factor"/>
    <property type="match status" value="1"/>
</dbReference>
<dbReference type="GO" id="GO:0006352">
    <property type="term" value="P:DNA-templated transcription initiation"/>
    <property type="evidence" value="ECO:0007669"/>
    <property type="project" value="InterPro"/>
</dbReference>
<evidence type="ECO:0000313" key="9">
    <source>
        <dbReference type="Proteomes" id="UP000712673"/>
    </source>
</evidence>
<accession>A0A938B415</accession>
<dbReference type="InterPro" id="IPR007624">
    <property type="entry name" value="RNA_pol_sigma70_r3"/>
</dbReference>
<dbReference type="InterPro" id="IPR013325">
    <property type="entry name" value="RNA_pol_sigma_r2"/>
</dbReference>
<dbReference type="SUPFAM" id="SSF88659">
    <property type="entry name" value="Sigma3 and sigma4 domains of RNA polymerase sigma factors"/>
    <property type="match status" value="2"/>
</dbReference>
<dbReference type="GO" id="GO:0016987">
    <property type="term" value="F:sigma factor activity"/>
    <property type="evidence" value="ECO:0007669"/>
    <property type="project" value="UniProtKB-KW"/>
</dbReference>
<evidence type="ECO:0000313" key="8">
    <source>
        <dbReference type="EMBL" id="MBM3225916.1"/>
    </source>
</evidence>
<dbReference type="SUPFAM" id="SSF88946">
    <property type="entry name" value="Sigma2 domain of RNA polymerase sigma factors"/>
    <property type="match status" value="1"/>
</dbReference>
<keyword evidence="3" id="KW-0238">DNA-binding</keyword>